<evidence type="ECO:0000313" key="2">
    <source>
        <dbReference type="EMBL" id="KAJ3505278.1"/>
    </source>
</evidence>
<comment type="caution">
    <text evidence="2">The sequence shown here is derived from an EMBL/GenBank/DDBJ whole genome shotgun (WGS) entry which is preliminary data.</text>
</comment>
<dbReference type="AlphaFoldDB" id="A0A9W8JUG4"/>
<dbReference type="OrthoDB" id="409173at2759"/>
<gene>
    <name evidence="2" type="ORF">NLJ89_g7502</name>
</gene>
<keyword evidence="3" id="KW-1185">Reference proteome</keyword>
<organism evidence="2 3">
    <name type="scientific">Agrocybe chaxingu</name>
    <dbReference type="NCBI Taxonomy" id="84603"/>
    <lineage>
        <taxon>Eukaryota</taxon>
        <taxon>Fungi</taxon>
        <taxon>Dikarya</taxon>
        <taxon>Basidiomycota</taxon>
        <taxon>Agaricomycotina</taxon>
        <taxon>Agaricomycetes</taxon>
        <taxon>Agaricomycetidae</taxon>
        <taxon>Agaricales</taxon>
        <taxon>Agaricineae</taxon>
        <taxon>Strophariaceae</taxon>
        <taxon>Agrocybe</taxon>
    </lineage>
</organism>
<evidence type="ECO:0000256" key="1">
    <source>
        <dbReference type="SAM" id="MobiDB-lite"/>
    </source>
</evidence>
<sequence>MYHSPEERVRCSAYRRRRAAGARRWGDYGQRFELQMTAIPIALFLLFPKLELWHDVPIAAFDVIFVLAVGDPLRASMYWTPPLKSWDFPVHPVNQHEAPSAQSLAANTGIELSNAQKAGFLWFLVLLALQAAAPYTMTLEDRIRRSTGRRLPDRDSALNRGPQDSQQSHCLRIADGDGGDEARK</sequence>
<dbReference type="EMBL" id="JANKHO010000902">
    <property type="protein sequence ID" value="KAJ3505278.1"/>
    <property type="molecule type" value="Genomic_DNA"/>
</dbReference>
<dbReference type="Proteomes" id="UP001148786">
    <property type="component" value="Unassembled WGS sequence"/>
</dbReference>
<accession>A0A9W8JUG4</accession>
<proteinExistence type="predicted"/>
<protein>
    <submittedName>
        <fullName evidence="2">Uncharacterized protein</fullName>
    </submittedName>
</protein>
<reference evidence="2" key="1">
    <citation type="submission" date="2022-07" db="EMBL/GenBank/DDBJ databases">
        <title>Genome Sequence of Agrocybe chaxingu.</title>
        <authorList>
            <person name="Buettner E."/>
        </authorList>
    </citation>
    <scope>NUCLEOTIDE SEQUENCE</scope>
    <source>
        <strain evidence="2">MP-N11</strain>
    </source>
</reference>
<feature type="compositionally biased region" description="Basic and acidic residues" evidence="1">
    <location>
        <begin position="172"/>
        <end position="184"/>
    </location>
</feature>
<name>A0A9W8JUG4_9AGAR</name>
<evidence type="ECO:0000313" key="3">
    <source>
        <dbReference type="Proteomes" id="UP001148786"/>
    </source>
</evidence>
<feature type="region of interest" description="Disordered" evidence="1">
    <location>
        <begin position="146"/>
        <end position="184"/>
    </location>
</feature>
<feature type="compositionally biased region" description="Basic and acidic residues" evidence="1">
    <location>
        <begin position="146"/>
        <end position="157"/>
    </location>
</feature>